<accession>A0ABN7TC45</accession>
<reference evidence="1 2" key="1">
    <citation type="submission" date="2021-04" db="EMBL/GenBank/DDBJ databases">
        <authorList>
            <person name="Bliznina A."/>
        </authorList>
    </citation>
    <scope>NUCLEOTIDE SEQUENCE [LARGE SCALE GENOMIC DNA]</scope>
</reference>
<keyword evidence="2" id="KW-1185">Reference proteome</keyword>
<evidence type="ECO:0000313" key="1">
    <source>
        <dbReference type="EMBL" id="CAG5113314.1"/>
    </source>
</evidence>
<gene>
    <name evidence="1" type="ORF">OKIOD_LOCUS16190</name>
</gene>
<protein>
    <submittedName>
        <fullName evidence="1">Oidioi.mRNA.OKI2018_I69.chr2.g7425.t1.cds</fullName>
    </submittedName>
</protein>
<evidence type="ECO:0000313" key="2">
    <source>
        <dbReference type="Proteomes" id="UP001158576"/>
    </source>
</evidence>
<name>A0ABN7TC45_OIKDI</name>
<sequence length="151" mass="17349">MKLYGALIAFAAAQYDTYSMFDPSTSEEISAERSRRSGDHACSATLKEPLEFVRCRDDHANPEDTHEPNVCMVEERRNNGRTQLNIRCQEKQACKRDVEQNKGQCKVPGAKDRNGIEKASTCRKCHAYGKMALRTIQQGKRNDLRYSRWFQ</sequence>
<dbReference type="EMBL" id="OU015567">
    <property type="protein sequence ID" value="CAG5113314.1"/>
    <property type="molecule type" value="Genomic_DNA"/>
</dbReference>
<dbReference type="Proteomes" id="UP001158576">
    <property type="component" value="Chromosome 2"/>
</dbReference>
<organism evidence="1 2">
    <name type="scientific">Oikopleura dioica</name>
    <name type="common">Tunicate</name>
    <dbReference type="NCBI Taxonomy" id="34765"/>
    <lineage>
        <taxon>Eukaryota</taxon>
        <taxon>Metazoa</taxon>
        <taxon>Chordata</taxon>
        <taxon>Tunicata</taxon>
        <taxon>Appendicularia</taxon>
        <taxon>Copelata</taxon>
        <taxon>Oikopleuridae</taxon>
        <taxon>Oikopleura</taxon>
    </lineage>
</organism>
<proteinExistence type="predicted"/>